<dbReference type="PANTHER" id="PTHR32176:SF92">
    <property type="entry name" value="XYLOSE ISOMERASE"/>
    <property type="match status" value="1"/>
</dbReference>
<dbReference type="InterPro" id="IPR011990">
    <property type="entry name" value="TPR-like_helical_dom_sf"/>
</dbReference>
<keyword evidence="2 4" id="KW-0443">Lipid metabolism</keyword>
<reference evidence="7" key="1">
    <citation type="submission" date="2021-02" db="EMBL/GenBank/DDBJ databases">
        <authorList>
            <person name="Nowell W R."/>
        </authorList>
    </citation>
    <scope>NUCLEOTIDE SEQUENCE</scope>
</reference>
<proteinExistence type="inferred from homology"/>
<feature type="repeat" description="TPR" evidence="3">
    <location>
        <begin position="1092"/>
        <end position="1125"/>
    </location>
</feature>
<evidence type="ECO:0000256" key="4">
    <source>
        <dbReference type="PROSITE-ProRule" id="PRU01161"/>
    </source>
</evidence>
<dbReference type="InterPro" id="IPR016035">
    <property type="entry name" value="Acyl_Trfase/lysoPLipase"/>
</dbReference>
<dbReference type="PANTHER" id="PTHR32176">
    <property type="entry name" value="XYLOSE ISOMERASE"/>
    <property type="match status" value="1"/>
</dbReference>
<name>A0A821EUR2_9BILA</name>
<dbReference type="PROSITE" id="PS50005">
    <property type="entry name" value="TPR"/>
    <property type="match status" value="1"/>
</dbReference>
<evidence type="ECO:0000256" key="3">
    <source>
        <dbReference type="PROSITE-ProRule" id="PRU00339"/>
    </source>
</evidence>
<comment type="similarity">
    <text evidence="1">Belongs to the patatin family.</text>
</comment>
<dbReference type="InterPro" id="IPR002641">
    <property type="entry name" value="PNPLA_dom"/>
</dbReference>
<evidence type="ECO:0000256" key="2">
    <source>
        <dbReference type="ARBA" id="ARBA00023098"/>
    </source>
</evidence>
<dbReference type="EMBL" id="CAJOBS010000788">
    <property type="protein sequence ID" value="CAF4641966.1"/>
    <property type="molecule type" value="Genomic_DNA"/>
</dbReference>
<comment type="caution">
    <text evidence="7">The sequence shown here is derived from an EMBL/GenBank/DDBJ whole genome shotgun (WGS) entry which is preliminary data.</text>
</comment>
<dbReference type="GO" id="GO:0047372">
    <property type="term" value="F:monoacylglycerol lipase activity"/>
    <property type="evidence" value="ECO:0007669"/>
    <property type="project" value="TreeGrafter"/>
</dbReference>
<dbReference type="Gene3D" id="3.40.1090.10">
    <property type="entry name" value="Cytosolic phospholipase A2 catalytic domain"/>
    <property type="match status" value="1"/>
</dbReference>
<dbReference type="Pfam" id="PF01734">
    <property type="entry name" value="Patatin"/>
    <property type="match status" value="1"/>
</dbReference>
<evidence type="ECO:0000256" key="1">
    <source>
        <dbReference type="ARBA" id="ARBA00010240"/>
    </source>
</evidence>
<feature type="active site" description="Proton acceptor" evidence="4">
    <location>
        <position position="1345"/>
    </location>
</feature>
<keyword evidence="9" id="KW-1185">Reference proteome</keyword>
<evidence type="ECO:0000313" key="9">
    <source>
        <dbReference type="Proteomes" id="UP000663873"/>
    </source>
</evidence>
<sequence length="1490" mass="171397">MSNTDEANYKITLAFDELLTTLGSDEPLDCKKVKEQFTSLLGEIVDLEESNKPLFYNYRLRYHTLRVSYFQIINNKDEALKEEKLLHKYERLSEQFPSSEVSDVCDTTRQPFNNKSGNTNYIEMPSWSDVQSQITSLSDVVDVDEITNAVARIRVSLESLFQYEVRTLEELQICQNNCRSILSALNALKIGELHDTIDDNDNEVDDESSSNYLNCIMELIDFVTSNLENRQVVFASVLLSNISQLNELVFHDIPQTEQCIRRRYYEWARMFHSDRHNCNPIFDELMKHINTIRDQHLSKIDAHLVSEEIVQYELNMGHRHYEFSQELKRRSECSNDPEFSVAQLRRLVSTEALWAFEHYRAALKSLGKMKEQSAERDLLQRVEILTFMGLMMRQTGGYEIEAQLYIVAGIYIITLSTMTPRLQQKLRDLQEALKKYQQISTSTTITAQEPLSNNSTSRVVALCTDTRATPRQIHDETQVFVRETILRQCIVRSGQPADLTIDINQRTLEGETFTTSNSTFNMIAPILSGRVATFAGSWIVYSASRLLNKLIFVKKRRKPTTKDLTPEYHIRQSLNEMMREAVGYYNNGQYARFIGCLAESYYHSRRLMVVTRGSETISIEIRIDQLITPLLDHGFRADKVAHILILIGEVFLRGLDFADPTLKNPEYTALLEQSKILFQAVYDSKALRDAALELDRRVECYHRAIISKYAPKLLHGISAKDITDSQSSLFISRLDGYCRLARLNCAIACLLAAGKENFDRCKQALTSLKQMTNRTHDEFFAISQERIYALEDLLTAFGMDDDDSENISSRSRAMNMKINLDQIEYMKMGHSIYHACKLVLPVTDEDDQLTLLNCLLLSEHHFDCEEFIQFVLAKNPKNDERINTLLRKDRVSTLSEWAENFRRNKKIFKHCAYLPLLSEFGNMHIQPCDVNIDQQYRPVFVAIPSQTTVDYTQGKSEPKYLYVVVRSGENHISGVFTIVPKTINGLHSTLETMDPKDPRRVKLLLPIATHYEKEAERLEKRNHLLALADWGKACTYYQQLLGMFGLGTLTNQYHQTAIIGYCKCLIKLHRYSRLCEHLNNVYHITERKEDSTDLLLVLAQASRKTGNYSSAKLWIQKAIEREPSNGEVIREQKAIHLKDERYSVSQPVTFNTRFLNLADQQSWCNILSIDGGGIRGIIPAIWLMEIERKLQQPLSSTFHVVAGTSTGAIIAAGLSAPSLTERVRPRYQAYDLVQLYKTKADQVFTKSPSKWTNLRARILRAPQYSNDGRQTLFEEYFKNLKLSDALTELVVPSVRAEMNTTDIFTRQSAVDDSSKNFFLRDVLMCTTAAPTYFPAYSFNDTVYVDGGVHANNPAMIAYGHALKVNRNSPSKNRIRLLSLGTADYVPDPLHPNAQRDLLFWYRNRDAVLKTVIDVPQNNIDMQMGDILDDNYYRWQVWLENPIQLDDIKSVTIDRLVDIAYEQLEEMEAYDNRQRLGCLIENLRSPNEPST</sequence>
<organism evidence="7 8">
    <name type="scientific">Rotaria socialis</name>
    <dbReference type="NCBI Taxonomy" id="392032"/>
    <lineage>
        <taxon>Eukaryota</taxon>
        <taxon>Metazoa</taxon>
        <taxon>Spiralia</taxon>
        <taxon>Gnathifera</taxon>
        <taxon>Rotifera</taxon>
        <taxon>Eurotatoria</taxon>
        <taxon>Bdelloidea</taxon>
        <taxon>Philodinida</taxon>
        <taxon>Philodinidae</taxon>
        <taxon>Rotaria</taxon>
    </lineage>
</organism>
<feature type="short sequence motif" description="DGA/G" evidence="4">
    <location>
        <begin position="1345"/>
        <end position="1347"/>
    </location>
</feature>
<keyword evidence="4" id="KW-0378">Hydrolase</keyword>
<dbReference type="GO" id="GO:0004620">
    <property type="term" value="F:phospholipase activity"/>
    <property type="evidence" value="ECO:0007669"/>
    <property type="project" value="TreeGrafter"/>
</dbReference>
<feature type="active site" description="Nucleophile" evidence="4">
    <location>
        <position position="1205"/>
    </location>
</feature>
<dbReference type="Proteomes" id="UP000663838">
    <property type="component" value="Unassembled WGS sequence"/>
</dbReference>
<dbReference type="InterPro" id="IPR019734">
    <property type="entry name" value="TPR_rpt"/>
</dbReference>
<feature type="domain" description="PNPLA" evidence="5">
    <location>
        <begin position="1167"/>
        <end position="1358"/>
    </location>
</feature>
<evidence type="ECO:0000313" key="8">
    <source>
        <dbReference type="Proteomes" id="UP000663838"/>
    </source>
</evidence>
<accession>A0A821EUR2</accession>
<dbReference type="PROSITE" id="PS51635">
    <property type="entry name" value="PNPLA"/>
    <property type="match status" value="1"/>
</dbReference>
<dbReference type="Gene3D" id="1.25.40.10">
    <property type="entry name" value="Tetratricopeptide repeat domain"/>
    <property type="match status" value="1"/>
</dbReference>
<gene>
    <name evidence="7" type="ORF">TOA249_LOCUS13346</name>
    <name evidence="6" type="ORF">UJA718_LOCUS21603</name>
</gene>
<dbReference type="SUPFAM" id="SSF52151">
    <property type="entry name" value="FabD/lysophospholipase-like"/>
    <property type="match status" value="1"/>
</dbReference>
<evidence type="ECO:0000313" key="6">
    <source>
        <dbReference type="EMBL" id="CAF4434651.1"/>
    </source>
</evidence>
<dbReference type="SUPFAM" id="SSF48452">
    <property type="entry name" value="TPR-like"/>
    <property type="match status" value="1"/>
</dbReference>
<dbReference type="CDD" id="cd07199">
    <property type="entry name" value="Pat17_PNPLA8_PNPLA9_like"/>
    <property type="match status" value="1"/>
</dbReference>
<dbReference type="GO" id="GO:0016042">
    <property type="term" value="P:lipid catabolic process"/>
    <property type="evidence" value="ECO:0007669"/>
    <property type="project" value="UniProtKB-UniRule"/>
</dbReference>
<dbReference type="EMBL" id="CAJOBP010004260">
    <property type="protein sequence ID" value="CAF4434651.1"/>
    <property type="molecule type" value="Genomic_DNA"/>
</dbReference>
<feature type="short sequence motif" description="GXGXXG" evidence="4">
    <location>
        <begin position="1171"/>
        <end position="1176"/>
    </location>
</feature>
<keyword evidence="3" id="KW-0802">TPR repeat</keyword>
<keyword evidence="4" id="KW-0442">Lipid degradation</keyword>
<dbReference type="Proteomes" id="UP000663873">
    <property type="component" value="Unassembled WGS sequence"/>
</dbReference>
<feature type="short sequence motif" description="GXSXG" evidence="4">
    <location>
        <begin position="1203"/>
        <end position="1207"/>
    </location>
</feature>
<evidence type="ECO:0000313" key="7">
    <source>
        <dbReference type="EMBL" id="CAF4641966.1"/>
    </source>
</evidence>
<protein>
    <recommendedName>
        <fullName evidence="5">PNPLA domain-containing protein</fullName>
    </recommendedName>
</protein>
<evidence type="ECO:0000259" key="5">
    <source>
        <dbReference type="PROSITE" id="PS51635"/>
    </source>
</evidence>